<dbReference type="InterPro" id="IPR051323">
    <property type="entry name" value="AtsK-like"/>
</dbReference>
<proteinExistence type="inferred from homology"/>
<protein>
    <recommendedName>
        <fullName evidence="6">TauD/TfdA-like domain-containing protein</fullName>
    </recommendedName>
</protein>
<gene>
    <name evidence="7" type="ORF">GCM10007320_60440</name>
</gene>
<organism evidence="7 8">
    <name type="scientific">Pseudorhodoferax aquiterrae</name>
    <dbReference type="NCBI Taxonomy" id="747304"/>
    <lineage>
        <taxon>Bacteria</taxon>
        <taxon>Pseudomonadati</taxon>
        <taxon>Pseudomonadota</taxon>
        <taxon>Betaproteobacteria</taxon>
        <taxon>Burkholderiales</taxon>
        <taxon>Comamonadaceae</taxon>
    </lineage>
</organism>
<accession>A0ABQ3GE68</accession>
<evidence type="ECO:0000256" key="3">
    <source>
        <dbReference type="ARBA" id="ARBA00022964"/>
    </source>
</evidence>
<keyword evidence="4" id="KW-0560">Oxidoreductase</keyword>
<dbReference type="EMBL" id="BMYK01000036">
    <property type="protein sequence ID" value="GHD01789.1"/>
    <property type="molecule type" value="Genomic_DNA"/>
</dbReference>
<dbReference type="Pfam" id="PF02668">
    <property type="entry name" value="TauD"/>
    <property type="match status" value="1"/>
</dbReference>
<comment type="caution">
    <text evidence="7">The sequence shown here is derived from an EMBL/GenBank/DDBJ whole genome shotgun (WGS) entry which is preliminary data.</text>
</comment>
<evidence type="ECO:0000256" key="2">
    <source>
        <dbReference type="ARBA" id="ARBA00022723"/>
    </source>
</evidence>
<evidence type="ECO:0000313" key="7">
    <source>
        <dbReference type="EMBL" id="GHD01789.1"/>
    </source>
</evidence>
<name>A0ABQ3GE68_9BURK</name>
<dbReference type="InterPro" id="IPR003819">
    <property type="entry name" value="TauD/TfdA-like"/>
</dbReference>
<dbReference type="RefSeq" id="WP_189690602.1">
    <property type="nucleotide sequence ID" value="NZ_BMYK01000036.1"/>
</dbReference>
<reference evidence="8" key="1">
    <citation type="journal article" date="2019" name="Int. J. Syst. Evol. Microbiol.">
        <title>The Global Catalogue of Microorganisms (GCM) 10K type strain sequencing project: providing services to taxonomists for standard genome sequencing and annotation.</title>
        <authorList>
            <consortium name="The Broad Institute Genomics Platform"/>
            <consortium name="The Broad Institute Genome Sequencing Center for Infectious Disease"/>
            <person name="Wu L."/>
            <person name="Ma J."/>
        </authorList>
    </citation>
    <scope>NUCLEOTIDE SEQUENCE [LARGE SCALE GENOMIC DNA]</scope>
    <source>
        <strain evidence="8">KCTC 23314</strain>
    </source>
</reference>
<evidence type="ECO:0000256" key="1">
    <source>
        <dbReference type="ARBA" id="ARBA00005896"/>
    </source>
</evidence>
<evidence type="ECO:0000259" key="6">
    <source>
        <dbReference type="Pfam" id="PF02668"/>
    </source>
</evidence>
<keyword evidence="5" id="KW-0408">Iron</keyword>
<dbReference type="PANTHER" id="PTHR30468:SF1">
    <property type="entry name" value="ALPHA-KETOGLUTARATE-DEPENDENT SULFONATE DIOXYGENASE"/>
    <property type="match status" value="1"/>
</dbReference>
<evidence type="ECO:0000313" key="8">
    <source>
        <dbReference type="Proteomes" id="UP000626210"/>
    </source>
</evidence>
<sequence length="302" mass="33298">MSAVLERPPLQNDRTAPWQLQPIVGAALGALAQGIDARQPLDAAQVRAIRLALQRHRIVLLRGQQLDDAQYLRLASYFGSVFQPPADVPVLASDLYGGTTPAIVKVGNVEEGVLGHHELAAHSDHHWTPQPSSGSFLYALQVPSVGGATTWVDEVAAYEALDGATRAEIDGLQLITYNPFLRRLHPLPSGERPLYRTPDIEPLTPFEVHPLVRTHPDTGLRLLYLGAATEVEVVGWDAARGRALIERLRAHLAQPRFAYTHHWQVGDIVYWDNQATLHARTGFAAEETRLLKRISLSGSRPF</sequence>
<feature type="domain" description="TauD/TfdA-like" evidence="6">
    <location>
        <begin position="29"/>
        <end position="294"/>
    </location>
</feature>
<keyword evidence="2" id="KW-0479">Metal-binding</keyword>
<keyword evidence="3" id="KW-0223">Dioxygenase</keyword>
<keyword evidence="8" id="KW-1185">Reference proteome</keyword>
<dbReference type="PANTHER" id="PTHR30468">
    <property type="entry name" value="ALPHA-KETOGLUTARATE-DEPENDENT SULFONATE DIOXYGENASE"/>
    <property type="match status" value="1"/>
</dbReference>
<evidence type="ECO:0000256" key="4">
    <source>
        <dbReference type="ARBA" id="ARBA00023002"/>
    </source>
</evidence>
<comment type="similarity">
    <text evidence="1">Belongs to the TfdA dioxygenase family.</text>
</comment>
<dbReference type="Gene3D" id="3.60.130.10">
    <property type="entry name" value="Clavaminate synthase-like"/>
    <property type="match status" value="1"/>
</dbReference>
<dbReference type="Proteomes" id="UP000626210">
    <property type="component" value="Unassembled WGS sequence"/>
</dbReference>
<dbReference type="SUPFAM" id="SSF51197">
    <property type="entry name" value="Clavaminate synthase-like"/>
    <property type="match status" value="1"/>
</dbReference>
<evidence type="ECO:0000256" key="5">
    <source>
        <dbReference type="ARBA" id="ARBA00023004"/>
    </source>
</evidence>
<dbReference type="InterPro" id="IPR042098">
    <property type="entry name" value="TauD-like_sf"/>
</dbReference>